<dbReference type="EMBL" id="QYZP01000002">
    <property type="protein sequence ID" value="RJN32074.1"/>
    <property type="molecule type" value="Genomic_DNA"/>
</dbReference>
<proteinExistence type="predicted"/>
<name>A0A3A4FBA0_9MICC</name>
<comment type="caution">
    <text evidence="2">The sequence shown here is derived from an EMBL/GenBank/DDBJ whole genome shotgun (WGS) entry which is preliminary data.</text>
</comment>
<dbReference type="InterPro" id="IPR021888">
    <property type="entry name" value="DUF3499"/>
</dbReference>
<dbReference type="AlphaFoldDB" id="A0A3A4FBA0"/>
<dbReference type="Proteomes" id="UP000266615">
    <property type="component" value="Unassembled WGS sequence"/>
</dbReference>
<feature type="region of interest" description="Disordered" evidence="1">
    <location>
        <begin position="115"/>
        <end position="150"/>
    </location>
</feature>
<dbReference type="OrthoDB" id="3216194at2"/>
<protein>
    <submittedName>
        <fullName evidence="2">DUF3499 domain-containing protein</fullName>
    </submittedName>
</protein>
<organism evidence="2 3">
    <name type="scientific">Nesterenkonia natronophila</name>
    <dbReference type="NCBI Taxonomy" id="2174932"/>
    <lineage>
        <taxon>Bacteria</taxon>
        <taxon>Bacillati</taxon>
        <taxon>Actinomycetota</taxon>
        <taxon>Actinomycetes</taxon>
        <taxon>Micrococcales</taxon>
        <taxon>Micrococcaceae</taxon>
        <taxon>Nesterenkonia</taxon>
    </lineage>
</organism>
<reference evidence="2 3" key="1">
    <citation type="submission" date="2018-09" db="EMBL/GenBank/DDBJ databases">
        <title>Nesterenkonia natronophila sp. nov., an alkaliphilic actinobacteriume isolated from a soda lake, and emended description of the genus Nesterenkonia.</title>
        <authorList>
            <person name="Menes R.J."/>
            <person name="Iriarte A."/>
        </authorList>
    </citation>
    <scope>NUCLEOTIDE SEQUENCE [LARGE SCALE GENOMIC DNA]</scope>
    <source>
        <strain evidence="2 3">M8</strain>
    </source>
</reference>
<keyword evidence="3" id="KW-1185">Reference proteome</keyword>
<evidence type="ECO:0000256" key="1">
    <source>
        <dbReference type="SAM" id="MobiDB-lite"/>
    </source>
</evidence>
<sequence length="150" mass="16240">MCHCAWSARTRVVRNSRNLGVSWVGSVIVDSKRRCTKHSCDAPAAATLTYSYADSTVVVGPISVYAEPHAYDLCASHADAVRAPRGWELLRLDYSSPEESEDDLLALADAVRETRREPAARVPGRQAPTPLSAPEGSSGVSRGHLRLLPD</sequence>
<gene>
    <name evidence="2" type="ORF">D3250_08295</name>
</gene>
<evidence type="ECO:0000313" key="3">
    <source>
        <dbReference type="Proteomes" id="UP000266615"/>
    </source>
</evidence>
<evidence type="ECO:0000313" key="2">
    <source>
        <dbReference type="EMBL" id="RJN32074.1"/>
    </source>
</evidence>
<dbReference type="Pfam" id="PF12005">
    <property type="entry name" value="DUF3499"/>
    <property type="match status" value="1"/>
</dbReference>
<accession>A0A3A4FBA0</accession>